<proteinExistence type="predicted"/>
<reference evidence="1 2" key="1">
    <citation type="submission" date="2021-06" db="EMBL/GenBank/DDBJ databases">
        <authorList>
            <person name="Palmer J.M."/>
        </authorList>
    </citation>
    <scope>NUCLEOTIDE SEQUENCE [LARGE SCALE GENOMIC DNA]</scope>
    <source>
        <strain evidence="1 2">AS_MEX2019</strain>
        <tissue evidence="1">Muscle</tissue>
    </source>
</reference>
<dbReference type="Proteomes" id="UP001469553">
    <property type="component" value="Unassembled WGS sequence"/>
</dbReference>
<comment type="caution">
    <text evidence="1">The sequence shown here is derived from an EMBL/GenBank/DDBJ whole genome shotgun (WGS) entry which is preliminary data.</text>
</comment>
<keyword evidence="2" id="KW-1185">Reference proteome</keyword>
<dbReference type="EMBL" id="JAHRIP010057631">
    <property type="protein sequence ID" value="MEQ2303398.1"/>
    <property type="molecule type" value="Genomic_DNA"/>
</dbReference>
<evidence type="ECO:0000313" key="2">
    <source>
        <dbReference type="Proteomes" id="UP001469553"/>
    </source>
</evidence>
<protein>
    <submittedName>
        <fullName evidence="1">Uncharacterized protein</fullName>
    </submittedName>
</protein>
<accession>A0ABV0ZAZ8</accession>
<evidence type="ECO:0000313" key="1">
    <source>
        <dbReference type="EMBL" id="MEQ2303398.1"/>
    </source>
</evidence>
<sequence>MDVTSNRRSVIFCSDQPDQPVLQIKCHTSFSHRLSCCHSAETGIKLPNTKQQGEKNDCYYHKRKLLQFMHSASWRN</sequence>
<organism evidence="1 2">
    <name type="scientific">Ameca splendens</name>
    <dbReference type="NCBI Taxonomy" id="208324"/>
    <lineage>
        <taxon>Eukaryota</taxon>
        <taxon>Metazoa</taxon>
        <taxon>Chordata</taxon>
        <taxon>Craniata</taxon>
        <taxon>Vertebrata</taxon>
        <taxon>Euteleostomi</taxon>
        <taxon>Actinopterygii</taxon>
        <taxon>Neopterygii</taxon>
        <taxon>Teleostei</taxon>
        <taxon>Neoteleostei</taxon>
        <taxon>Acanthomorphata</taxon>
        <taxon>Ovalentaria</taxon>
        <taxon>Atherinomorphae</taxon>
        <taxon>Cyprinodontiformes</taxon>
        <taxon>Goodeidae</taxon>
        <taxon>Ameca</taxon>
    </lineage>
</organism>
<name>A0ABV0ZAZ8_9TELE</name>
<gene>
    <name evidence="1" type="ORF">AMECASPLE_016496</name>
</gene>